<dbReference type="eggNOG" id="COG2207">
    <property type="taxonomic scope" value="Bacteria"/>
</dbReference>
<evidence type="ECO:0000313" key="5">
    <source>
        <dbReference type="EMBL" id="EGA71672.1"/>
    </source>
</evidence>
<dbReference type="InterPro" id="IPR029442">
    <property type="entry name" value="GyrI-like"/>
</dbReference>
<dbReference type="Gene3D" id="1.10.10.60">
    <property type="entry name" value="Homeodomain-like"/>
    <property type="match status" value="2"/>
</dbReference>
<evidence type="ECO:0000256" key="2">
    <source>
        <dbReference type="ARBA" id="ARBA00023125"/>
    </source>
</evidence>
<dbReference type="Pfam" id="PF06445">
    <property type="entry name" value="GyrI-like"/>
    <property type="match status" value="1"/>
</dbReference>
<keyword evidence="1" id="KW-0805">Transcription regulation</keyword>
<reference evidence="5 6" key="1">
    <citation type="journal article" date="2012" name="Int. J. Syst. Evol. Microbiol.">
        <title>Vibrio caribbeanicus sp. nov., isolated from the marine sponge Scleritoderma cyanea.</title>
        <authorList>
            <person name="Hoffmann M."/>
            <person name="Monday S.R."/>
            <person name="Allard M.W."/>
            <person name="Strain E.A."/>
            <person name="Whittaker P."/>
            <person name="Naum M."/>
            <person name="McCarthy P.J."/>
            <person name="Lopez J.V."/>
            <person name="Fischer M."/>
            <person name="Brown E.W."/>
        </authorList>
    </citation>
    <scope>NUCLEOTIDE SEQUENCE [LARGE SCALE GENOMIC DNA]</scope>
    <source>
        <strain evidence="6">DSMZ 21326</strain>
    </source>
</reference>
<dbReference type="InterPro" id="IPR011256">
    <property type="entry name" value="Reg_factor_effector_dom_sf"/>
</dbReference>
<accession>E8M314</accession>
<dbReference type="eggNOG" id="COG3708">
    <property type="taxonomic scope" value="Bacteria"/>
</dbReference>
<dbReference type="GO" id="GO:0003700">
    <property type="term" value="F:DNA-binding transcription factor activity"/>
    <property type="evidence" value="ECO:0007669"/>
    <property type="project" value="InterPro"/>
</dbReference>
<dbReference type="PANTHER" id="PTHR47504">
    <property type="entry name" value="RIGHT ORIGIN-BINDING PROTEIN"/>
    <property type="match status" value="1"/>
</dbReference>
<dbReference type="SUPFAM" id="SSF46689">
    <property type="entry name" value="Homeodomain-like"/>
    <property type="match status" value="1"/>
</dbReference>
<evidence type="ECO:0000256" key="1">
    <source>
        <dbReference type="ARBA" id="ARBA00023015"/>
    </source>
</evidence>
<keyword evidence="3" id="KW-0804">Transcription</keyword>
<proteinExistence type="predicted"/>
<gene>
    <name evidence="5" type="ORF">VISI1226_12836</name>
</gene>
<dbReference type="InterPro" id="IPR018062">
    <property type="entry name" value="HTH_AraC-typ_CS"/>
</dbReference>
<name>E8M314_PHOS4</name>
<dbReference type="PANTHER" id="PTHR47504:SF5">
    <property type="entry name" value="RIGHT ORIGIN-BINDING PROTEIN"/>
    <property type="match status" value="1"/>
</dbReference>
<dbReference type="PROSITE" id="PS01124">
    <property type="entry name" value="HTH_ARAC_FAMILY_2"/>
    <property type="match status" value="1"/>
</dbReference>
<dbReference type="AlphaFoldDB" id="E8M314"/>
<dbReference type="PRINTS" id="PR00032">
    <property type="entry name" value="HTHARAC"/>
</dbReference>
<dbReference type="InterPro" id="IPR009057">
    <property type="entry name" value="Homeodomain-like_sf"/>
</dbReference>
<protein>
    <submittedName>
        <fullName evidence="5">Transcription activator</fullName>
    </submittedName>
</protein>
<dbReference type="InterPro" id="IPR020449">
    <property type="entry name" value="Tscrpt_reg_AraC-type_HTH"/>
</dbReference>
<dbReference type="Pfam" id="PF12833">
    <property type="entry name" value="HTH_18"/>
    <property type="match status" value="1"/>
</dbReference>
<evidence type="ECO:0000313" key="6">
    <source>
        <dbReference type="Proteomes" id="UP000006228"/>
    </source>
</evidence>
<keyword evidence="2" id="KW-0238">DNA-binding</keyword>
<dbReference type="PROSITE" id="PS00041">
    <property type="entry name" value="HTH_ARAC_FAMILY_1"/>
    <property type="match status" value="1"/>
</dbReference>
<dbReference type="SUPFAM" id="SSF55136">
    <property type="entry name" value="Probable bacterial effector-binding domain"/>
    <property type="match status" value="1"/>
</dbReference>
<dbReference type="Proteomes" id="UP000006228">
    <property type="component" value="Unassembled WGS sequence"/>
</dbReference>
<evidence type="ECO:0000256" key="3">
    <source>
        <dbReference type="ARBA" id="ARBA00023163"/>
    </source>
</evidence>
<dbReference type="InterPro" id="IPR050959">
    <property type="entry name" value="MarA-like"/>
</dbReference>
<evidence type="ECO:0000259" key="4">
    <source>
        <dbReference type="PROSITE" id="PS01124"/>
    </source>
</evidence>
<dbReference type="GO" id="GO:0043565">
    <property type="term" value="F:sequence-specific DNA binding"/>
    <property type="evidence" value="ECO:0007669"/>
    <property type="project" value="InterPro"/>
</dbReference>
<feature type="domain" description="HTH araC/xylS-type" evidence="4">
    <location>
        <begin position="1"/>
        <end position="87"/>
    </location>
</feature>
<sequence>MPLSLVDIAQQSCWSRWQLQRVFQEKTGLSVATYVRELKLSQAAERLIDGDERVIDIALDLGFNSEISFSRAFKQMFDVSPRGYRKLGRRSGVRKPFEVATLADLSQIDSFVEVRVETREAFTLLGVNDQINGLFSLAPDFHVKVPALWQKLECHAEQAGLPPTHGVGVIDVTQSHFDGTNIRYWAGTPVGEEFRFPELPSLTAHDFDLLNVPSQTYAVMKHKGCITQLPQTLQWFLLNWLPHSDYRGLDGFELECYPANYREMGELAVMEYWVPIERI</sequence>
<comment type="caution">
    <text evidence="5">The sequence shown here is derived from an EMBL/GenBank/DDBJ whole genome shotgun (WGS) entry which is preliminary data.</text>
</comment>
<dbReference type="InterPro" id="IPR018060">
    <property type="entry name" value="HTH_AraC"/>
</dbReference>
<dbReference type="Gene3D" id="3.20.80.10">
    <property type="entry name" value="Regulatory factor, effector binding domain"/>
    <property type="match status" value="1"/>
</dbReference>
<organism evidence="5 6">
    <name type="scientific">Vibrio sinaloensis DSM 21326</name>
    <dbReference type="NCBI Taxonomy" id="945550"/>
    <lineage>
        <taxon>Bacteria</taxon>
        <taxon>Pseudomonadati</taxon>
        <taxon>Pseudomonadota</taxon>
        <taxon>Gammaproteobacteria</taxon>
        <taxon>Vibrionales</taxon>
        <taxon>Vibrionaceae</taxon>
        <taxon>Vibrio</taxon>
        <taxon>Vibrio oreintalis group</taxon>
    </lineage>
</organism>
<dbReference type="SMART" id="SM00342">
    <property type="entry name" value="HTH_ARAC"/>
    <property type="match status" value="1"/>
</dbReference>
<dbReference type="EMBL" id="AEVT01000018">
    <property type="protein sequence ID" value="EGA71672.1"/>
    <property type="molecule type" value="Genomic_DNA"/>
</dbReference>
<dbReference type="SMART" id="SM00871">
    <property type="entry name" value="AraC_E_bind"/>
    <property type="match status" value="1"/>
</dbReference>
<dbReference type="InterPro" id="IPR010499">
    <property type="entry name" value="AraC_E-bd"/>
</dbReference>